<sequence>MVNDAPSANFRTYPIGARFPTTSIQNDLGGAHRRMLCFRSNNSRPPTMPPVKMECAASSESFNLAAILLDTDTRQRYAVKKSPDKDDDRVTRAKKAVEGLWVRA</sequence>
<dbReference type="HOGENOM" id="CLU_2250547_0_0_1"/>
<name>A0A067QFS5_9AGAM</name>
<reference evidence="2" key="1">
    <citation type="journal article" date="2014" name="Proc. Natl. Acad. Sci. U.S.A.">
        <title>Extensive sampling of basidiomycete genomes demonstrates inadequacy of the white-rot/brown-rot paradigm for wood decay fungi.</title>
        <authorList>
            <person name="Riley R."/>
            <person name="Salamov A.A."/>
            <person name="Brown D.W."/>
            <person name="Nagy L.G."/>
            <person name="Floudas D."/>
            <person name="Held B.W."/>
            <person name="Levasseur A."/>
            <person name="Lombard V."/>
            <person name="Morin E."/>
            <person name="Otillar R."/>
            <person name="Lindquist E.A."/>
            <person name="Sun H."/>
            <person name="LaButti K.M."/>
            <person name="Schmutz J."/>
            <person name="Jabbour D."/>
            <person name="Luo H."/>
            <person name="Baker S.E."/>
            <person name="Pisabarro A.G."/>
            <person name="Walton J.D."/>
            <person name="Blanchette R.A."/>
            <person name="Henrissat B."/>
            <person name="Martin F."/>
            <person name="Cullen D."/>
            <person name="Hibbett D.S."/>
            <person name="Grigoriev I.V."/>
        </authorList>
    </citation>
    <scope>NUCLEOTIDE SEQUENCE [LARGE SCALE GENOMIC DNA]</scope>
    <source>
        <strain evidence="2">MUCL 33604</strain>
    </source>
</reference>
<dbReference type="InParanoid" id="A0A067QFS5"/>
<evidence type="ECO:0000313" key="1">
    <source>
        <dbReference type="EMBL" id="KDQ61426.1"/>
    </source>
</evidence>
<dbReference type="Proteomes" id="UP000027265">
    <property type="component" value="Unassembled WGS sequence"/>
</dbReference>
<dbReference type="AlphaFoldDB" id="A0A067QFS5"/>
<keyword evidence="2" id="KW-1185">Reference proteome</keyword>
<protein>
    <submittedName>
        <fullName evidence="1">Uncharacterized protein</fullName>
    </submittedName>
</protein>
<dbReference type="EMBL" id="KL197712">
    <property type="protein sequence ID" value="KDQ61426.1"/>
    <property type="molecule type" value="Genomic_DNA"/>
</dbReference>
<organism evidence="1 2">
    <name type="scientific">Jaapia argillacea MUCL 33604</name>
    <dbReference type="NCBI Taxonomy" id="933084"/>
    <lineage>
        <taxon>Eukaryota</taxon>
        <taxon>Fungi</taxon>
        <taxon>Dikarya</taxon>
        <taxon>Basidiomycota</taxon>
        <taxon>Agaricomycotina</taxon>
        <taxon>Agaricomycetes</taxon>
        <taxon>Agaricomycetidae</taxon>
        <taxon>Jaapiales</taxon>
        <taxon>Jaapiaceae</taxon>
        <taxon>Jaapia</taxon>
    </lineage>
</organism>
<gene>
    <name evidence="1" type="ORF">JAAARDRAFT_509581</name>
</gene>
<proteinExistence type="predicted"/>
<evidence type="ECO:0000313" key="2">
    <source>
        <dbReference type="Proteomes" id="UP000027265"/>
    </source>
</evidence>
<accession>A0A067QFS5</accession>